<feature type="compositionally biased region" description="Polar residues" evidence="8">
    <location>
        <begin position="34"/>
        <end position="48"/>
    </location>
</feature>
<evidence type="ECO:0000259" key="9">
    <source>
        <dbReference type="PROSITE" id="PS50021"/>
    </source>
</evidence>
<evidence type="ECO:0000256" key="8">
    <source>
        <dbReference type="SAM" id="MobiDB-lite"/>
    </source>
</evidence>
<dbReference type="GO" id="GO:0007018">
    <property type="term" value="P:microtubule-based movement"/>
    <property type="evidence" value="ECO:0007669"/>
    <property type="project" value="InterPro"/>
</dbReference>
<feature type="domain" description="Kinesin motor" evidence="10">
    <location>
        <begin position="193"/>
        <end position="546"/>
    </location>
</feature>
<reference evidence="11 12" key="1">
    <citation type="submission" date="2020-02" db="EMBL/GenBank/DDBJ databases">
        <authorList>
            <person name="Ferguson B K."/>
        </authorList>
    </citation>
    <scope>NUCLEOTIDE SEQUENCE [LARGE SCALE GENOMIC DNA]</scope>
</reference>
<dbReference type="FunFam" id="1.10.418.10:FF:000005">
    <property type="entry name" value="Actinin alpha 4"/>
    <property type="match status" value="1"/>
</dbReference>
<keyword evidence="3 6" id="KW-0547">Nucleotide-binding</keyword>
<dbReference type="InterPro" id="IPR036961">
    <property type="entry name" value="Kinesin_motor_dom_sf"/>
</dbReference>
<feature type="compositionally biased region" description="Polar residues" evidence="8">
    <location>
        <begin position="124"/>
        <end position="145"/>
    </location>
</feature>
<keyword evidence="5" id="KW-0009">Actin-binding</keyword>
<feature type="compositionally biased region" description="Polar residues" evidence="8">
    <location>
        <begin position="152"/>
        <end position="162"/>
    </location>
</feature>
<organism evidence="11 12">
    <name type="scientific">Nesidiocoris tenuis</name>
    <dbReference type="NCBI Taxonomy" id="355587"/>
    <lineage>
        <taxon>Eukaryota</taxon>
        <taxon>Metazoa</taxon>
        <taxon>Ecdysozoa</taxon>
        <taxon>Arthropoda</taxon>
        <taxon>Hexapoda</taxon>
        <taxon>Insecta</taxon>
        <taxon>Pterygota</taxon>
        <taxon>Neoptera</taxon>
        <taxon>Paraneoptera</taxon>
        <taxon>Hemiptera</taxon>
        <taxon>Heteroptera</taxon>
        <taxon>Panheteroptera</taxon>
        <taxon>Cimicomorpha</taxon>
        <taxon>Miridae</taxon>
        <taxon>Dicyphina</taxon>
        <taxon>Nesidiocoris</taxon>
    </lineage>
</organism>
<dbReference type="InterPro" id="IPR001589">
    <property type="entry name" value="Actinin_actin-bd_CS"/>
</dbReference>
<evidence type="ECO:0000256" key="6">
    <source>
        <dbReference type="PROSITE-ProRule" id="PRU00283"/>
    </source>
</evidence>
<evidence type="ECO:0000256" key="3">
    <source>
        <dbReference type="ARBA" id="ARBA00022741"/>
    </source>
</evidence>
<evidence type="ECO:0000256" key="5">
    <source>
        <dbReference type="ARBA" id="ARBA00023203"/>
    </source>
</evidence>
<evidence type="ECO:0000259" key="10">
    <source>
        <dbReference type="PROSITE" id="PS50067"/>
    </source>
</evidence>
<keyword evidence="12" id="KW-1185">Reference proteome</keyword>
<dbReference type="InterPro" id="IPR019821">
    <property type="entry name" value="Kinesin_motor_CS"/>
</dbReference>
<dbReference type="GO" id="GO:0008017">
    <property type="term" value="F:microtubule binding"/>
    <property type="evidence" value="ECO:0007669"/>
    <property type="project" value="InterPro"/>
</dbReference>
<comment type="similarity">
    <text evidence="1">Belongs to the TRAFAC class myosin-kinesin ATPase superfamily. Kinesin family. KIN-14 subfamily.</text>
</comment>
<dbReference type="PROSITE" id="PS50021">
    <property type="entry name" value="CH"/>
    <property type="match status" value="1"/>
</dbReference>
<evidence type="ECO:0000313" key="12">
    <source>
        <dbReference type="Proteomes" id="UP000479000"/>
    </source>
</evidence>
<evidence type="ECO:0000256" key="4">
    <source>
        <dbReference type="ARBA" id="ARBA00022840"/>
    </source>
</evidence>
<accession>A0A6H5FZX1</accession>
<sequence>MSWSARLKTPTKPPPPAPKTPVTPRRLNDENARPGSSTMAKSAGNASSKRQRDDKAADSTTPLQPSNRCRTPTVGRKTPTKRSATPGNVTPKKAQPWTTPTKIERSSSRSVLVEFSDEILTTPSRRLLSDQGTPTLSVKTSSTVSIRHDSPPSLNRSKSAGSLSVRVGDPLWRSRSEAKLYSDAPVVDGETSRVIVAARVRPLHSREPGNAVFVAGNELRVASDFGSVHRFAFDRCFPADSSTQEDVYDGLVRPLVDTAFQGFNACLFAYGQTGSGKTYSMMGPMHANDQLTTESGIIPRFCREMLERVSALDVSSNQPNVVSSTVEISYLEVYNEKIHDLLVPGSTQLKVREHPVYGPYVADLTKHTTSNFDELQRWINIGNQKRATAATEMNDKSSRSVLNPVADNQILKFCSRSHSLFTVILTQTFAQVGSDGSWSHDQTRRSRINLVDLAGSERLAHTSVTTDRLREGVSINKSLLTLGKVMTALIEKRSHVPYRDSVLTWLLKESLGGNSRTTMLATISPSASQIEETLSTLRYASQARSIINTVRVNEEPQDKLIRELRAEIDRLRESGMEDEKIARPLPDDDNVRRLQDDLDHKRQNLADAEQQLSQVRDEKKNLEVKLAEYMENNRQLASKCAAANDVKIDSERGNLVDELVNLKEQHDSLKKHYLSLQDELEYEKGAKYQILSEKEADAGLIASLKSTVDKLESELLIEKNEAVLKDRAMAKLKEEIEEIHQAQDNLATTFLLKEEFCNAQALAEIERNELIAEKDKEIDNLKNELEKWTAGMADLVEQLSEFELIDNVKIDSESIATLTGRIKEQLKQEKLERQKLISAERDVADNIRQREQRWIVEYEDLFREKNLLEDEKNRLEEEKNRLEKTLKEVESGKNTVEAECDNVKDQLANADSLEKLVGELKEKIKTLENEKQTISSEKALLISEIDRLQGIEDKLAETLGESSKLKNDKAYEETEKLKRILSQKTAKLQYTEERLEKMKKETDALRELNAELRITQSTIEEESKKLKRENGELKNSMAEIQKEKESRCSSQSEEIANLRAEIRCLKVQNQFNKEMEKVNHILAQTSANFLRDEELIDKMKEELNLLRETNVELRVKYSIAEEELERIKEERDGLKNTNAELLKEKNSTTDVEEIRRLREEIQGLRNQNDGKFEKINDLHRGIFSNQSATRLQYAEERLEKMKEELDVLREANAALRVKFSSAEEELKKAKKRVEESNNANAELQKEKDSWSSAKSEEIGRLRTEIQGLQDRNRLLKRRARKSKLMTSGEDSKKLKLEISQLRKLNKTVVAEMEKVGKMARTETVDSLLQTAKEELSSAAGEIKVLKSENSTLSKRANKATVENESLREQMAKLEKEKADLAEKINRITGEKSVSEYKLRMSLVNTKHVEDHEEKLKQIRDKYDEQKESCLAHVAQIAELEHRLNLCQIAEKNLKAELDSKVGNFEDLKSELDTARKMQRELMDEKLALVKVMEKHFVDDNPDDKNCIIAENASLKKELQLSVQRLEQKTERIATLGARAGQLENLIVKVVDGTIRCRLELDDLKAAIVNKDYSAFDLLTGLYLPHHFEYLVRRARTVAENYRIPYDIDYSADDNKVVFRHLILTALAVLNRTILEKWIANIEEKNRWSASDDAELPWKVDMDPFVGRYPISETSTSTESSALSLGITKRKDGTLDPVEWRRTLIQRHVRGMKDDYSVLIKYFAEQDDSAIYAILERIRTSVDRLEQVTLWSAVPNLTSTFAGFPKSDPTVRRNDEQRYRPVRRWLHGAGGRMGARGSPRPCMGETTEKVKCAYSCNLRNRFTFRMRSMEDSLLLLNSCFPGYSSFNRRFPIARMQLYFHCYEAQLVICSLHGLASASSTFNFDDNQLSFVVDNLPTIDRKVVKSLDVCGITFQAGRPRVFGSVQSGCGNRNDCLISTVIRRQNDKKLGKGYHMHLSRMLLQISDLLLAMLTIHTILDRKPVNFPALRLEMIFQPIHGRSRNEITTFQLGIVRITNVGSRESFEFYWHLQLRSRTPSGTFTAWCNSHLRKAGTSIENIEEDFRNGLKLMLLLEVISGETLPKPDRGKMRFHKIANVNKALDFIASKGVKLVSIGAEEIVDGNLKMTLGMIWTIILRFAIQDISVEEMTAKEGLLLWCQRKTAPYKNVNVQNFHL</sequence>
<dbReference type="SMART" id="SM00129">
    <property type="entry name" value="KISc"/>
    <property type="match status" value="1"/>
</dbReference>
<proteinExistence type="inferred from homology"/>
<dbReference type="PANTHER" id="PTHR47117:SF5">
    <property type="entry name" value="KINESIN-LIKE PROTEIN KIF14"/>
    <property type="match status" value="1"/>
</dbReference>
<feature type="region of interest" description="Disordered" evidence="8">
    <location>
        <begin position="1"/>
        <end position="106"/>
    </location>
</feature>
<gene>
    <name evidence="11" type="ORF">NTEN_LOCUS2245</name>
</gene>
<evidence type="ECO:0000256" key="2">
    <source>
        <dbReference type="ARBA" id="ARBA00022737"/>
    </source>
</evidence>
<dbReference type="InterPro" id="IPR001715">
    <property type="entry name" value="CH_dom"/>
</dbReference>
<dbReference type="InterPro" id="IPR001752">
    <property type="entry name" value="Kinesin_motor_dom"/>
</dbReference>
<feature type="coiled-coil region" evidence="7">
    <location>
        <begin position="1328"/>
        <end position="1484"/>
    </location>
</feature>
<dbReference type="PANTHER" id="PTHR47117">
    <property type="entry name" value="STAR-RELATED LIPID TRANSFER PROTEIN 9"/>
    <property type="match status" value="1"/>
</dbReference>
<dbReference type="Pfam" id="PF00225">
    <property type="entry name" value="Kinesin"/>
    <property type="match status" value="2"/>
</dbReference>
<dbReference type="OrthoDB" id="3176171at2759"/>
<dbReference type="Pfam" id="PF00307">
    <property type="entry name" value="CH"/>
    <property type="match status" value="1"/>
</dbReference>
<dbReference type="PRINTS" id="PR00380">
    <property type="entry name" value="KINESINHEAVY"/>
</dbReference>
<dbReference type="PROSITE" id="PS00411">
    <property type="entry name" value="KINESIN_MOTOR_1"/>
    <property type="match status" value="1"/>
</dbReference>
<feature type="non-terminal residue" evidence="11">
    <location>
        <position position="2173"/>
    </location>
</feature>
<keyword evidence="6" id="KW-0505">Motor protein</keyword>
<keyword evidence="4 6" id="KW-0067">ATP-binding</keyword>
<dbReference type="SUPFAM" id="SSF52540">
    <property type="entry name" value="P-loop containing nucleoside triphosphate hydrolases"/>
    <property type="match status" value="1"/>
</dbReference>
<dbReference type="InterPro" id="IPR036872">
    <property type="entry name" value="CH_dom_sf"/>
</dbReference>
<dbReference type="SUPFAM" id="SSF47576">
    <property type="entry name" value="Calponin-homology domain, CH-domain"/>
    <property type="match status" value="1"/>
</dbReference>
<name>A0A6H5FZX1_9HEMI</name>
<evidence type="ECO:0000256" key="7">
    <source>
        <dbReference type="SAM" id="Coils"/>
    </source>
</evidence>
<dbReference type="SMART" id="SM00033">
    <property type="entry name" value="CH"/>
    <property type="match status" value="1"/>
</dbReference>
<feature type="coiled-coil region" evidence="7">
    <location>
        <begin position="591"/>
        <end position="798"/>
    </location>
</feature>
<feature type="compositionally biased region" description="Basic and acidic residues" evidence="8">
    <location>
        <begin position="1243"/>
        <end position="1256"/>
    </location>
</feature>
<dbReference type="EMBL" id="CADCXU010003307">
    <property type="protein sequence ID" value="CAA9995454.1"/>
    <property type="molecule type" value="Genomic_DNA"/>
</dbReference>
<keyword evidence="2" id="KW-0677">Repeat</keyword>
<feature type="binding site" evidence="6">
    <location>
        <begin position="271"/>
        <end position="278"/>
    </location>
    <ligand>
        <name>ATP</name>
        <dbReference type="ChEBI" id="CHEBI:30616"/>
    </ligand>
</feature>
<protein>
    <recommendedName>
        <fullName evidence="13">Kinesin motor domain-containing protein</fullName>
    </recommendedName>
</protein>
<dbReference type="GO" id="GO:0005524">
    <property type="term" value="F:ATP binding"/>
    <property type="evidence" value="ECO:0007669"/>
    <property type="project" value="UniProtKB-UniRule"/>
</dbReference>
<dbReference type="GO" id="GO:0003779">
    <property type="term" value="F:actin binding"/>
    <property type="evidence" value="ECO:0007669"/>
    <property type="project" value="UniProtKB-KW"/>
</dbReference>
<evidence type="ECO:0000313" key="11">
    <source>
        <dbReference type="EMBL" id="CAA9995454.1"/>
    </source>
</evidence>
<feature type="coiled-coil region" evidence="7">
    <location>
        <begin position="858"/>
        <end position="1068"/>
    </location>
</feature>
<feature type="region of interest" description="Disordered" evidence="8">
    <location>
        <begin position="1230"/>
        <end position="1256"/>
    </location>
</feature>
<dbReference type="Gene3D" id="1.10.418.10">
    <property type="entry name" value="Calponin-like domain"/>
    <property type="match status" value="2"/>
</dbReference>
<evidence type="ECO:0008006" key="13">
    <source>
        <dbReference type="Google" id="ProtNLM"/>
    </source>
</evidence>
<keyword evidence="7" id="KW-0175">Coiled coil</keyword>
<feature type="region of interest" description="Disordered" evidence="8">
    <location>
        <begin position="124"/>
        <end position="162"/>
    </location>
</feature>
<dbReference type="CDD" id="cd21214">
    <property type="entry name" value="CH_ACTN_rpt1"/>
    <property type="match status" value="1"/>
</dbReference>
<feature type="compositionally biased region" description="Pro residues" evidence="8">
    <location>
        <begin position="11"/>
        <end position="21"/>
    </location>
</feature>
<dbReference type="GO" id="GO:0003777">
    <property type="term" value="F:microtubule motor activity"/>
    <property type="evidence" value="ECO:0007669"/>
    <property type="project" value="InterPro"/>
</dbReference>
<feature type="coiled-coil region" evidence="7">
    <location>
        <begin position="1508"/>
        <end position="1545"/>
    </location>
</feature>
<dbReference type="InterPro" id="IPR027417">
    <property type="entry name" value="P-loop_NTPase"/>
</dbReference>
<dbReference type="Gene3D" id="3.40.850.10">
    <property type="entry name" value="Kinesin motor domain"/>
    <property type="match status" value="1"/>
</dbReference>
<evidence type="ECO:0000256" key="1">
    <source>
        <dbReference type="ARBA" id="ARBA00010899"/>
    </source>
</evidence>
<dbReference type="PROSITE" id="PS00020">
    <property type="entry name" value="ACTININ_2"/>
    <property type="match status" value="1"/>
</dbReference>
<dbReference type="PROSITE" id="PS50067">
    <property type="entry name" value="KINESIN_MOTOR_2"/>
    <property type="match status" value="1"/>
</dbReference>
<feature type="domain" description="Calponin-homology (CH)" evidence="9">
    <location>
        <begin position="2033"/>
        <end position="2137"/>
    </location>
</feature>
<dbReference type="Proteomes" id="UP000479000">
    <property type="component" value="Unassembled WGS sequence"/>
</dbReference>
<feature type="compositionally biased region" description="Polar residues" evidence="8">
    <location>
        <begin position="58"/>
        <end position="70"/>
    </location>
</feature>